<evidence type="ECO:0000313" key="1">
    <source>
        <dbReference type="EMBL" id="MBC3796381.1"/>
    </source>
</evidence>
<organism evidence="1 2">
    <name type="scientific">Acetobacterium tundrae</name>
    <dbReference type="NCBI Taxonomy" id="132932"/>
    <lineage>
        <taxon>Bacteria</taxon>
        <taxon>Bacillati</taxon>
        <taxon>Bacillota</taxon>
        <taxon>Clostridia</taxon>
        <taxon>Eubacteriales</taxon>
        <taxon>Eubacteriaceae</taxon>
        <taxon>Acetobacterium</taxon>
    </lineage>
</organism>
<gene>
    <name evidence="1" type="ORF">GH807_04865</name>
</gene>
<evidence type="ECO:0000313" key="2">
    <source>
        <dbReference type="Proteomes" id="UP000653358"/>
    </source>
</evidence>
<dbReference type="Proteomes" id="UP000653358">
    <property type="component" value="Unassembled WGS sequence"/>
</dbReference>
<comment type="caution">
    <text evidence="1">The sequence shown here is derived from an EMBL/GenBank/DDBJ whole genome shotgun (WGS) entry which is preliminary data.</text>
</comment>
<protein>
    <submittedName>
        <fullName evidence="1">Uncharacterized protein</fullName>
    </submittedName>
</protein>
<keyword evidence="2" id="KW-1185">Reference proteome</keyword>
<proteinExistence type="predicted"/>
<name>A0ABR6WIU6_9FIRM</name>
<reference evidence="1 2" key="1">
    <citation type="journal article" date="2020" name="mSystems">
        <title>Defining Genomic and Predicted Metabolic Features of the Acetobacterium Genus.</title>
        <authorList>
            <person name="Ross D.E."/>
            <person name="Marshall C.W."/>
            <person name="Gulliver D."/>
            <person name="May H.D."/>
            <person name="Norman R.S."/>
        </authorList>
    </citation>
    <scope>NUCLEOTIDE SEQUENCE [LARGE SCALE GENOMIC DNA]</scope>
    <source>
        <strain evidence="1 2">DSM 9173</strain>
    </source>
</reference>
<sequence>MRYKGKLQGHFFVVGMLKKITPGDIQLTNLDGPYILDAIRSDPKFQTTRGHYYEHFIIDILEGKSFRAGIS</sequence>
<dbReference type="EMBL" id="WJBB01000004">
    <property type="protein sequence ID" value="MBC3796381.1"/>
    <property type="molecule type" value="Genomic_DNA"/>
</dbReference>
<accession>A0ABR6WIU6</accession>
<dbReference type="RefSeq" id="WP_148603332.1">
    <property type="nucleotide sequence ID" value="NZ_RXYB01000007.1"/>
</dbReference>